<evidence type="ECO:0000313" key="2">
    <source>
        <dbReference type="EMBL" id="MCA9756498.1"/>
    </source>
</evidence>
<dbReference type="AlphaFoldDB" id="A0A956NET0"/>
<name>A0A956NET0_UNCEI</name>
<comment type="caution">
    <text evidence="2">The sequence shown here is derived from an EMBL/GenBank/DDBJ whole genome shotgun (WGS) entry which is preliminary data.</text>
</comment>
<feature type="domain" description="SGNH hydrolase-type esterase" evidence="1">
    <location>
        <begin position="26"/>
        <end position="200"/>
    </location>
</feature>
<dbReference type="Pfam" id="PF13472">
    <property type="entry name" value="Lipase_GDSL_2"/>
    <property type="match status" value="1"/>
</dbReference>
<dbReference type="Proteomes" id="UP000739538">
    <property type="component" value="Unassembled WGS sequence"/>
</dbReference>
<evidence type="ECO:0000259" key="1">
    <source>
        <dbReference type="Pfam" id="PF13472"/>
    </source>
</evidence>
<organism evidence="2 3">
    <name type="scientific">Eiseniibacteriota bacterium</name>
    <dbReference type="NCBI Taxonomy" id="2212470"/>
    <lineage>
        <taxon>Bacteria</taxon>
        <taxon>Candidatus Eiseniibacteriota</taxon>
    </lineage>
</organism>
<dbReference type="InterPro" id="IPR053140">
    <property type="entry name" value="GDSL_Rv0518-like"/>
</dbReference>
<sequence>MQERGPHRGGLDLKVIGPTLYRRYVAIGDSSTEGWIDRDDSGRLVGWSRRLAQTIADVQGELLYANLGVHGLTTREIRERQLAAACSLEPDLVTLFSGTNDVINRRFDPESIEADIRSMHETLFHAGASRILTFTLPDLTPIMPIAKFLAGRIRELNSIVLRVSSETGATALDLASVPLAVHPALWHEDRIHANSEGHRRIAAALAHALEWPGSDDSWSRGLDPPAPPSPLGFLSNEVSWWLRYLVPWTVRAVRNEVRGKEAEQRSTALQRLERSCTIGDSGPTQE</sequence>
<dbReference type="EMBL" id="JAGQHS010000055">
    <property type="protein sequence ID" value="MCA9756498.1"/>
    <property type="molecule type" value="Genomic_DNA"/>
</dbReference>
<dbReference type="InterPro" id="IPR036514">
    <property type="entry name" value="SGNH_hydro_sf"/>
</dbReference>
<dbReference type="PANTHER" id="PTHR43784:SF2">
    <property type="entry name" value="GDSL-LIKE LIPASE_ACYLHYDROLASE, PUTATIVE (AFU_ORTHOLOGUE AFUA_2G00820)-RELATED"/>
    <property type="match status" value="1"/>
</dbReference>
<proteinExistence type="predicted"/>
<dbReference type="GO" id="GO:0016787">
    <property type="term" value="F:hydrolase activity"/>
    <property type="evidence" value="ECO:0007669"/>
    <property type="project" value="UniProtKB-KW"/>
</dbReference>
<accession>A0A956NET0</accession>
<evidence type="ECO:0000313" key="3">
    <source>
        <dbReference type="Proteomes" id="UP000739538"/>
    </source>
</evidence>
<dbReference type="InterPro" id="IPR013830">
    <property type="entry name" value="SGNH_hydro"/>
</dbReference>
<dbReference type="Gene3D" id="3.40.50.1110">
    <property type="entry name" value="SGNH hydrolase"/>
    <property type="match status" value="1"/>
</dbReference>
<reference evidence="2" key="1">
    <citation type="submission" date="2020-04" db="EMBL/GenBank/DDBJ databases">
        <authorList>
            <person name="Zhang T."/>
        </authorList>
    </citation>
    <scope>NUCLEOTIDE SEQUENCE</scope>
    <source>
        <strain evidence="2">HKST-UBA02</strain>
    </source>
</reference>
<dbReference type="CDD" id="cd01832">
    <property type="entry name" value="SGNH_hydrolase_like_1"/>
    <property type="match status" value="1"/>
</dbReference>
<gene>
    <name evidence="2" type="ORF">KDA27_11905</name>
</gene>
<protein>
    <submittedName>
        <fullName evidence="2">SGNH/GDSL hydrolase family protein</fullName>
    </submittedName>
</protein>
<dbReference type="PANTHER" id="PTHR43784">
    <property type="entry name" value="GDSL-LIKE LIPASE/ACYLHYDROLASE, PUTATIVE (AFU_ORTHOLOGUE AFUA_2G00820)-RELATED"/>
    <property type="match status" value="1"/>
</dbReference>
<keyword evidence="2" id="KW-0378">Hydrolase</keyword>
<reference evidence="2" key="2">
    <citation type="journal article" date="2021" name="Microbiome">
        <title>Successional dynamics and alternative stable states in a saline activated sludge microbial community over 9 years.</title>
        <authorList>
            <person name="Wang Y."/>
            <person name="Ye J."/>
            <person name="Ju F."/>
            <person name="Liu L."/>
            <person name="Boyd J.A."/>
            <person name="Deng Y."/>
            <person name="Parks D.H."/>
            <person name="Jiang X."/>
            <person name="Yin X."/>
            <person name="Woodcroft B.J."/>
            <person name="Tyson G.W."/>
            <person name="Hugenholtz P."/>
            <person name="Polz M.F."/>
            <person name="Zhang T."/>
        </authorList>
    </citation>
    <scope>NUCLEOTIDE SEQUENCE</scope>
    <source>
        <strain evidence="2">HKST-UBA02</strain>
    </source>
</reference>
<dbReference type="SUPFAM" id="SSF52266">
    <property type="entry name" value="SGNH hydrolase"/>
    <property type="match status" value="1"/>
</dbReference>